<reference evidence="14 15" key="1">
    <citation type="submission" date="2024-08" db="EMBL/GenBank/DDBJ databases">
        <authorList>
            <person name="Cucini C."/>
            <person name="Frati F."/>
        </authorList>
    </citation>
    <scope>NUCLEOTIDE SEQUENCE [LARGE SCALE GENOMIC DNA]</scope>
</reference>
<evidence type="ECO:0000256" key="11">
    <source>
        <dbReference type="ARBA" id="ARBA00023033"/>
    </source>
</evidence>
<evidence type="ECO:0008006" key="16">
    <source>
        <dbReference type="Google" id="ProtNLM"/>
    </source>
</evidence>
<keyword evidence="6 13" id="KW-0479">Metal-binding</keyword>
<evidence type="ECO:0000256" key="4">
    <source>
        <dbReference type="ARBA" id="ARBA00010617"/>
    </source>
</evidence>
<dbReference type="PROSITE" id="PS00086">
    <property type="entry name" value="CYTOCHROME_P450"/>
    <property type="match status" value="1"/>
</dbReference>
<name>A0ABP1Q873_9HEXA</name>
<keyword evidence="7" id="KW-0256">Endoplasmic reticulum</keyword>
<dbReference type="PRINTS" id="PR00385">
    <property type="entry name" value="P450"/>
</dbReference>
<evidence type="ECO:0000256" key="6">
    <source>
        <dbReference type="ARBA" id="ARBA00022723"/>
    </source>
</evidence>
<dbReference type="PRINTS" id="PR00463">
    <property type="entry name" value="EP450I"/>
</dbReference>
<evidence type="ECO:0000256" key="12">
    <source>
        <dbReference type="ARBA" id="ARBA00023136"/>
    </source>
</evidence>
<dbReference type="Gene3D" id="1.10.630.10">
    <property type="entry name" value="Cytochrome P450"/>
    <property type="match status" value="1"/>
</dbReference>
<evidence type="ECO:0000256" key="8">
    <source>
        <dbReference type="ARBA" id="ARBA00022848"/>
    </source>
</evidence>
<comment type="caution">
    <text evidence="14">The sequence shown here is derived from an EMBL/GenBank/DDBJ whole genome shotgun (WGS) entry which is preliminary data.</text>
</comment>
<evidence type="ECO:0000313" key="14">
    <source>
        <dbReference type="EMBL" id="CAL8086078.1"/>
    </source>
</evidence>
<keyword evidence="11 13" id="KW-0503">Monooxygenase</keyword>
<accession>A0ABP1Q873</accession>
<keyword evidence="15" id="KW-1185">Reference proteome</keyword>
<dbReference type="Pfam" id="PF00067">
    <property type="entry name" value="p450"/>
    <property type="match status" value="1"/>
</dbReference>
<comment type="cofactor">
    <cofactor evidence="1">
        <name>heme</name>
        <dbReference type="ChEBI" id="CHEBI:30413"/>
    </cofactor>
</comment>
<evidence type="ECO:0000256" key="2">
    <source>
        <dbReference type="ARBA" id="ARBA00004174"/>
    </source>
</evidence>
<gene>
    <name evidence="14" type="ORF">ODALV1_LOCUS6325</name>
</gene>
<organism evidence="14 15">
    <name type="scientific">Orchesella dallaii</name>
    <dbReference type="NCBI Taxonomy" id="48710"/>
    <lineage>
        <taxon>Eukaryota</taxon>
        <taxon>Metazoa</taxon>
        <taxon>Ecdysozoa</taxon>
        <taxon>Arthropoda</taxon>
        <taxon>Hexapoda</taxon>
        <taxon>Collembola</taxon>
        <taxon>Entomobryomorpha</taxon>
        <taxon>Entomobryoidea</taxon>
        <taxon>Orchesellidae</taxon>
        <taxon>Orchesellinae</taxon>
        <taxon>Orchesella</taxon>
    </lineage>
</organism>
<dbReference type="EMBL" id="CAXLJM020000019">
    <property type="protein sequence ID" value="CAL8086078.1"/>
    <property type="molecule type" value="Genomic_DNA"/>
</dbReference>
<evidence type="ECO:0000256" key="9">
    <source>
        <dbReference type="ARBA" id="ARBA00023002"/>
    </source>
</evidence>
<dbReference type="Proteomes" id="UP001642540">
    <property type="component" value="Unassembled WGS sequence"/>
</dbReference>
<evidence type="ECO:0000256" key="7">
    <source>
        <dbReference type="ARBA" id="ARBA00022824"/>
    </source>
</evidence>
<evidence type="ECO:0000256" key="10">
    <source>
        <dbReference type="ARBA" id="ARBA00023004"/>
    </source>
</evidence>
<evidence type="ECO:0000256" key="13">
    <source>
        <dbReference type="RuleBase" id="RU000461"/>
    </source>
</evidence>
<dbReference type="InterPro" id="IPR001128">
    <property type="entry name" value="Cyt_P450"/>
</dbReference>
<proteinExistence type="inferred from homology"/>
<keyword evidence="10 13" id="KW-0408">Iron</keyword>
<keyword evidence="9 13" id="KW-0560">Oxidoreductase</keyword>
<evidence type="ECO:0000256" key="5">
    <source>
        <dbReference type="ARBA" id="ARBA00022617"/>
    </source>
</evidence>
<dbReference type="InterPro" id="IPR050476">
    <property type="entry name" value="Insect_CytP450_Detox"/>
</dbReference>
<keyword evidence="12" id="KW-0472">Membrane</keyword>
<sequence length="504" mass="57300">MQLIEHGIREIDTSVAVSKLDLFLGRKGMVEWDNYAYKTLGSDKFCGITEMGQSMIFLKDMELMKKIFIKDFEYFADRREFFSESEIRMKKMLSVLEGEEWKHVRSSVSPIFTTGKIRRMMESFNSVGKEWIESFQEKAKANLDDSVVIEALPSVNQYTIDVIASAVFGMRAGTIQNPNSIFAKMADKLANFTKWQLLKFAIAVFFPKFAEIIRLKLINVEAVDFFDGIFDQGLKARMSGATTGNRNDFLQLMVEARKGELKAVGSDELSSFEKDAQIGGGESRGGGEKKQWLTEQIMNSQSIGFFFAGFSTTSNAITATVYVLAVHQNVQEKLRNEVDKVVKPDGSLDYDDLSSLVYLDMVLCEVLRKYPAVARLERRCVRDYKDAETGLFVPKGAFAIIPLHAIHHDKKYYEKPDEFYPEHFSPDKKTQRNPYAYMPFGIGPRNCIGMRFALVETKAVIAHLVHNFRIEPTNKTPIPLTGTWANFTFLPPKGLELRLTPLQK</sequence>
<dbReference type="InterPro" id="IPR017972">
    <property type="entry name" value="Cyt_P450_CS"/>
</dbReference>
<evidence type="ECO:0000256" key="1">
    <source>
        <dbReference type="ARBA" id="ARBA00001971"/>
    </source>
</evidence>
<evidence type="ECO:0000313" key="15">
    <source>
        <dbReference type="Proteomes" id="UP001642540"/>
    </source>
</evidence>
<protein>
    <recommendedName>
        <fullName evidence="16">Cytochrome P450 9e2</fullName>
    </recommendedName>
</protein>
<comment type="similarity">
    <text evidence="4 13">Belongs to the cytochrome P450 family.</text>
</comment>
<evidence type="ECO:0000256" key="3">
    <source>
        <dbReference type="ARBA" id="ARBA00004406"/>
    </source>
</evidence>
<dbReference type="SUPFAM" id="SSF48264">
    <property type="entry name" value="Cytochrome P450"/>
    <property type="match status" value="1"/>
</dbReference>
<keyword evidence="5 13" id="KW-0349">Heme</keyword>
<keyword evidence="8" id="KW-0492">Microsome</keyword>
<comment type="subcellular location">
    <subcellularLocation>
        <location evidence="3">Endoplasmic reticulum membrane</location>
        <topology evidence="3">Peripheral membrane protein</topology>
    </subcellularLocation>
    <subcellularLocation>
        <location evidence="2">Microsome membrane</location>
        <topology evidence="2">Peripheral membrane protein</topology>
    </subcellularLocation>
</comment>
<dbReference type="InterPro" id="IPR036396">
    <property type="entry name" value="Cyt_P450_sf"/>
</dbReference>
<dbReference type="InterPro" id="IPR002401">
    <property type="entry name" value="Cyt_P450_E_grp-I"/>
</dbReference>
<dbReference type="CDD" id="cd11056">
    <property type="entry name" value="CYP6-like"/>
    <property type="match status" value="1"/>
</dbReference>
<dbReference type="PANTHER" id="PTHR24292">
    <property type="entry name" value="CYTOCHROME P450"/>
    <property type="match status" value="1"/>
</dbReference>
<dbReference type="PANTHER" id="PTHR24292:SF54">
    <property type="entry name" value="CYP9F3-RELATED"/>
    <property type="match status" value="1"/>
</dbReference>